<evidence type="ECO:0000256" key="13">
    <source>
        <dbReference type="ARBA" id="ARBA00023002"/>
    </source>
</evidence>
<dbReference type="EMBL" id="CAJFCJ010000008">
    <property type="protein sequence ID" value="CAD5118239.1"/>
    <property type="molecule type" value="Genomic_DNA"/>
</dbReference>
<evidence type="ECO:0000256" key="8">
    <source>
        <dbReference type="ARBA" id="ARBA00022799"/>
    </source>
</evidence>
<dbReference type="Gene3D" id="1.20.140.10">
    <property type="entry name" value="Butyryl-CoA Dehydrogenase, subunit A, domain 3"/>
    <property type="match status" value="2"/>
</dbReference>
<keyword evidence="12" id="KW-0007">Acetylation</keyword>
<feature type="domain" description="Acyl-CoA dehydrogenase/oxidase C-terminal" evidence="29">
    <location>
        <begin position="311"/>
        <end position="457"/>
    </location>
</feature>
<evidence type="ECO:0000256" key="19">
    <source>
        <dbReference type="ARBA" id="ARBA00045422"/>
    </source>
</evidence>
<comment type="pathway">
    <text evidence="3">Lipid metabolism; mitochondrial fatty acid beta-oxidation.</text>
</comment>
<dbReference type="Pfam" id="PF21343">
    <property type="entry name" value="ACAD9-ACADV_C"/>
    <property type="match status" value="1"/>
</dbReference>
<evidence type="ECO:0000256" key="22">
    <source>
        <dbReference type="ARBA" id="ARBA00047916"/>
    </source>
</evidence>
<dbReference type="Proteomes" id="UP000549394">
    <property type="component" value="Unassembled WGS sequence"/>
</dbReference>
<dbReference type="GO" id="GO:0050660">
    <property type="term" value="F:flavin adenine dinucleotide binding"/>
    <property type="evidence" value="ECO:0007669"/>
    <property type="project" value="InterPro"/>
</dbReference>
<comment type="subunit">
    <text evidence="20">Homodimer. Homodimerizes after import into the mitochondrion.</text>
</comment>
<comment type="cofactor">
    <cofactor evidence="1 28">
        <name>FAD</name>
        <dbReference type="ChEBI" id="CHEBI:57692"/>
    </cofactor>
</comment>
<evidence type="ECO:0000256" key="16">
    <source>
        <dbReference type="ARBA" id="ARBA00023136"/>
    </source>
</evidence>
<dbReference type="InterPro" id="IPR037069">
    <property type="entry name" value="AcylCoA_DH/ox_N_sf"/>
</dbReference>
<evidence type="ECO:0000256" key="26">
    <source>
        <dbReference type="ARBA" id="ARBA00049140"/>
    </source>
</evidence>
<evidence type="ECO:0000256" key="20">
    <source>
        <dbReference type="ARBA" id="ARBA00046812"/>
    </source>
</evidence>
<dbReference type="GO" id="GO:0000062">
    <property type="term" value="F:fatty-acyl-CoA binding"/>
    <property type="evidence" value="ECO:0007669"/>
    <property type="project" value="TreeGrafter"/>
</dbReference>
<evidence type="ECO:0000259" key="32">
    <source>
        <dbReference type="Pfam" id="PF21343"/>
    </source>
</evidence>
<evidence type="ECO:0000256" key="4">
    <source>
        <dbReference type="ARBA" id="ARBA00009347"/>
    </source>
</evidence>
<keyword evidence="14" id="KW-0443">Lipid metabolism</keyword>
<evidence type="ECO:0000259" key="31">
    <source>
        <dbReference type="Pfam" id="PF02771"/>
    </source>
</evidence>
<evidence type="ECO:0000256" key="1">
    <source>
        <dbReference type="ARBA" id="ARBA00001974"/>
    </source>
</evidence>
<evidence type="ECO:0000313" key="34">
    <source>
        <dbReference type="Proteomes" id="UP000549394"/>
    </source>
</evidence>
<evidence type="ECO:0000256" key="14">
    <source>
        <dbReference type="ARBA" id="ARBA00023098"/>
    </source>
</evidence>
<keyword evidence="13 28" id="KW-0560">Oxidoreductase</keyword>
<dbReference type="Pfam" id="PF02771">
    <property type="entry name" value="Acyl-CoA_dh_N"/>
    <property type="match status" value="1"/>
</dbReference>
<comment type="catalytic activity">
    <reaction evidence="24">
        <text>tetradecanoyl-CoA + oxidized [electron-transfer flavoprotein] + H(+) = (2E)-tetradecenoyl-CoA + reduced [electron-transfer flavoprotein]</text>
        <dbReference type="Rhea" id="RHEA:47316"/>
        <dbReference type="Rhea" id="RHEA-COMP:10685"/>
        <dbReference type="Rhea" id="RHEA-COMP:10686"/>
        <dbReference type="ChEBI" id="CHEBI:15378"/>
        <dbReference type="ChEBI" id="CHEBI:57385"/>
        <dbReference type="ChEBI" id="CHEBI:57692"/>
        <dbReference type="ChEBI" id="CHEBI:58307"/>
        <dbReference type="ChEBI" id="CHEBI:61405"/>
    </reaction>
    <physiologicalReaction direction="left-to-right" evidence="24">
        <dbReference type="Rhea" id="RHEA:47317"/>
    </physiologicalReaction>
</comment>
<keyword evidence="6 28" id="KW-0285">Flavoprotein</keyword>
<protein>
    <recommendedName>
        <fullName evidence="18">Very long-chain specific acyl-CoA dehydrogenase, mitochondrial</fullName>
        <ecNumber evidence="17">1.3.8.9</ecNumber>
    </recommendedName>
</protein>
<gene>
    <name evidence="33" type="ORF">DGYR_LOCUS6651</name>
</gene>
<dbReference type="PANTHER" id="PTHR43884">
    <property type="entry name" value="ACYL-COA DEHYDROGENASE"/>
    <property type="match status" value="1"/>
</dbReference>
<dbReference type="InterPro" id="IPR036250">
    <property type="entry name" value="AcylCo_DH-like_C"/>
</dbReference>
<evidence type="ECO:0000256" key="12">
    <source>
        <dbReference type="ARBA" id="ARBA00022990"/>
    </source>
</evidence>
<dbReference type="InterPro" id="IPR006091">
    <property type="entry name" value="Acyl-CoA_Oxase/DH_mid-dom"/>
</dbReference>
<dbReference type="GO" id="GO:0006631">
    <property type="term" value="P:fatty acid metabolic process"/>
    <property type="evidence" value="ECO:0007669"/>
    <property type="project" value="UniProtKB-KW"/>
</dbReference>
<evidence type="ECO:0000256" key="18">
    <source>
        <dbReference type="ARBA" id="ARBA00040902"/>
    </source>
</evidence>
<dbReference type="PANTHER" id="PTHR43884:SF11">
    <property type="entry name" value="VERY LONG-CHAIN SPECIFIC ACYL-COA DEHYDROGENASE, MITOCHONDRIAL"/>
    <property type="match status" value="1"/>
</dbReference>
<dbReference type="InterPro" id="IPR013786">
    <property type="entry name" value="AcylCoA_DH/ox_N"/>
</dbReference>
<dbReference type="FunFam" id="2.40.110.10:FF:000006">
    <property type="entry name" value="very long-chain specific acyl-CoA dehydrogenase, mitochondrial"/>
    <property type="match status" value="1"/>
</dbReference>
<keyword evidence="10" id="KW-0276">Fatty acid metabolism</keyword>
<keyword evidence="11" id="KW-0809">Transit peptide</keyword>
<keyword evidence="34" id="KW-1185">Reference proteome</keyword>
<evidence type="ECO:0000256" key="17">
    <source>
        <dbReference type="ARBA" id="ARBA00039034"/>
    </source>
</evidence>
<sequence length="639" mass="69646">MAQMLRNRLFNEFIKSNLAKKSINNCAPLTQQRCFSASPKTQVSPQQQQHDEASQSFGMNLFRGKIRADQVFPFPKVMNEDEESTLRMLVGPSEKFFTEVNDALKNDELEKIPDDVLNEMKDLGAFGMQVPADYGGLGLTNTQYARMTEICGASDLGVGIALGAHQSIGFKGISLFGTPEQKAKYLPDLASGKKIAAFCLTEPSAGSDASSIRSRAVLSDDKKYYVLNGSKIWISNGGTAEVFTVFAQTPVTNKTTGKTKDKVTAFIVERSFGGVTNGPPEKKMGIKASNTAEVYFEDVKIPVENVLDGVGKGFKVAMKILNNGRFGMGAALTGTMKFCLKKATEHAAQRKQFGREISGFGVIQEKLTRMAVSLYVSEAMAYMVAANMDQGFQEFQIEAAISKIFASESAWYCADEALQILGGMGYMRETGIEKVMRDLRIFRIFEGTNDILRLFIALTGIQYSGIHLRKLQKALKNPTSNVGLLFDAGARRARRMVGLSASGNSLIPYVDVSLTASAQQVGKAIEDFGAAVETLLMKHGEGIIEEQMVLSRLANAAIDTYAMVSSLSRASKSLEENSETAEHEAEMVTFFCNEAAERIALNLEATSSSSSRNNYNMMTSIADNIIKSGGHKATHPLGF</sequence>
<comment type="catalytic activity">
    <reaction evidence="26">
        <text>eicosanoyl-CoA + oxidized [electron-transfer flavoprotein] + H(+) = (2E)-eicosenoyl-CoA + reduced [electron-transfer flavoprotein]</text>
        <dbReference type="Rhea" id="RHEA:47236"/>
        <dbReference type="Rhea" id="RHEA-COMP:10685"/>
        <dbReference type="Rhea" id="RHEA-COMP:10686"/>
        <dbReference type="ChEBI" id="CHEBI:15378"/>
        <dbReference type="ChEBI" id="CHEBI:57380"/>
        <dbReference type="ChEBI" id="CHEBI:57692"/>
        <dbReference type="ChEBI" id="CHEBI:58307"/>
        <dbReference type="ChEBI" id="CHEBI:74691"/>
    </reaction>
    <physiologicalReaction direction="left-to-right" evidence="26">
        <dbReference type="Rhea" id="RHEA:47237"/>
    </physiologicalReaction>
</comment>
<proteinExistence type="inferred from homology"/>
<dbReference type="GO" id="GO:0005743">
    <property type="term" value="C:mitochondrial inner membrane"/>
    <property type="evidence" value="ECO:0007669"/>
    <property type="project" value="UniProtKB-SubCell"/>
</dbReference>
<dbReference type="Pfam" id="PF00441">
    <property type="entry name" value="Acyl-CoA_dh_1"/>
    <property type="match status" value="1"/>
</dbReference>
<keyword evidence="9 28" id="KW-0274">FAD</keyword>
<evidence type="ECO:0000256" key="24">
    <source>
        <dbReference type="ARBA" id="ARBA00049038"/>
    </source>
</evidence>
<dbReference type="InterPro" id="IPR009100">
    <property type="entry name" value="AcylCoA_DH/oxidase_NM_dom_sf"/>
</dbReference>
<comment type="catalytic activity">
    <reaction evidence="27">
        <text>octadecanoyl-CoA + oxidized [electron-transfer flavoprotein] + H(+) = (2E)-octadecenoyl-CoA + reduced [electron-transfer flavoprotein]</text>
        <dbReference type="Rhea" id="RHEA:47240"/>
        <dbReference type="Rhea" id="RHEA-COMP:10685"/>
        <dbReference type="Rhea" id="RHEA-COMP:10686"/>
        <dbReference type="ChEBI" id="CHEBI:15378"/>
        <dbReference type="ChEBI" id="CHEBI:57394"/>
        <dbReference type="ChEBI" id="CHEBI:57692"/>
        <dbReference type="ChEBI" id="CHEBI:58307"/>
        <dbReference type="ChEBI" id="CHEBI:71412"/>
    </reaction>
    <physiologicalReaction direction="left-to-right" evidence="27">
        <dbReference type="Rhea" id="RHEA:47241"/>
    </physiologicalReaction>
</comment>
<evidence type="ECO:0000313" key="33">
    <source>
        <dbReference type="EMBL" id="CAD5118239.1"/>
    </source>
</evidence>
<dbReference type="CDD" id="cd01161">
    <property type="entry name" value="VLCAD"/>
    <property type="match status" value="1"/>
</dbReference>
<dbReference type="Gene3D" id="2.40.110.10">
    <property type="entry name" value="Butyryl-CoA Dehydrogenase, subunit A, domain 2"/>
    <property type="match status" value="1"/>
</dbReference>
<keyword evidence="8" id="KW-0702">S-nitrosylation</keyword>
<comment type="subcellular location">
    <subcellularLocation>
        <location evidence="2">Mitochondrion inner membrane</location>
        <topology evidence="2">Peripheral membrane protein</topology>
    </subcellularLocation>
</comment>
<keyword evidence="15" id="KW-0496">Mitochondrion</keyword>
<evidence type="ECO:0000259" key="30">
    <source>
        <dbReference type="Pfam" id="PF02770"/>
    </source>
</evidence>
<accession>A0A7I8VRV2</accession>
<evidence type="ECO:0000256" key="11">
    <source>
        <dbReference type="ARBA" id="ARBA00022946"/>
    </source>
</evidence>
<evidence type="ECO:0000256" key="23">
    <source>
        <dbReference type="ARBA" id="ARBA00048086"/>
    </source>
</evidence>
<dbReference type="GO" id="GO:0017099">
    <property type="term" value="F:very-long-chain fatty acyl-CoA dehydrogenase activity"/>
    <property type="evidence" value="ECO:0007669"/>
    <property type="project" value="UniProtKB-EC"/>
</dbReference>
<evidence type="ECO:0000256" key="7">
    <source>
        <dbReference type="ARBA" id="ARBA00022792"/>
    </source>
</evidence>
<comment type="catalytic activity">
    <reaction evidence="22">
        <text>oxidized [electron-transfer flavoprotein] + hexadecanoyl-CoA + H(+) = (2E)-hexadecenoyl-CoA + reduced [electron-transfer flavoprotein]</text>
        <dbReference type="Rhea" id="RHEA:43448"/>
        <dbReference type="Rhea" id="RHEA-COMP:10685"/>
        <dbReference type="Rhea" id="RHEA-COMP:10686"/>
        <dbReference type="ChEBI" id="CHEBI:15378"/>
        <dbReference type="ChEBI" id="CHEBI:57379"/>
        <dbReference type="ChEBI" id="CHEBI:57692"/>
        <dbReference type="ChEBI" id="CHEBI:58307"/>
        <dbReference type="ChEBI" id="CHEBI:61526"/>
    </reaction>
    <physiologicalReaction direction="left-to-right" evidence="22">
        <dbReference type="Rhea" id="RHEA:43449"/>
    </physiologicalReaction>
</comment>
<organism evidence="33 34">
    <name type="scientific">Dimorphilus gyrociliatus</name>
    <dbReference type="NCBI Taxonomy" id="2664684"/>
    <lineage>
        <taxon>Eukaryota</taxon>
        <taxon>Metazoa</taxon>
        <taxon>Spiralia</taxon>
        <taxon>Lophotrochozoa</taxon>
        <taxon>Annelida</taxon>
        <taxon>Polychaeta</taxon>
        <taxon>Polychaeta incertae sedis</taxon>
        <taxon>Dinophilidae</taxon>
        <taxon>Dimorphilus</taxon>
    </lineage>
</organism>
<feature type="domain" description="Acyl-CoA dehydrogenase/oxidase N-terminal" evidence="31">
    <location>
        <begin position="102"/>
        <end position="193"/>
    </location>
</feature>
<evidence type="ECO:0000256" key="2">
    <source>
        <dbReference type="ARBA" id="ARBA00004637"/>
    </source>
</evidence>
<dbReference type="InterPro" id="IPR049448">
    <property type="entry name" value="ACAD9/ACADV-like_C"/>
</dbReference>
<comment type="caution">
    <text evidence="33">The sequence shown here is derived from an EMBL/GenBank/DDBJ whole genome shotgun (WGS) entry which is preliminary data.</text>
</comment>
<comment type="catalytic activity">
    <reaction evidence="25">
        <text>a very-long-chain 2,3-saturated fatty acyl-CoA + oxidized [electron-transfer flavoprotein] + H(+) = a very-long-chain (2E)-enoyl-CoA + reduced [electron-transfer flavoprotein]</text>
        <dbReference type="Rhea" id="RHEA:19181"/>
        <dbReference type="Rhea" id="RHEA-COMP:10685"/>
        <dbReference type="Rhea" id="RHEA-COMP:10686"/>
        <dbReference type="ChEBI" id="CHEBI:15378"/>
        <dbReference type="ChEBI" id="CHEBI:57692"/>
        <dbReference type="ChEBI" id="CHEBI:58307"/>
        <dbReference type="ChEBI" id="CHEBI:83724"/>
        <dbReference type="ChEBI" id="CHEBI:83728"/>
        <dbReference type="EC" id="1.3.8.9"/>
    </reaction>
    <physiologicalReaction direction="left-to-right" evidence="25">
        <dbReference type="Rhea" id="RHEA:19182"/>
    </physiologicalReaction>
</comment>
<evidence type="ECO:0000256" key="21">
    <source>
        <dbReference type="ARBA" id="ARBA00047893"/>
    </source>
</evidence>
<keyword evidence="7" id="KW-0999">Mitochondrion inner membrane</keyword>
<dbReference type="OrthoDB" id="2588832at2759"/>
<dbReference type="FunFam" id="1.10.540.10:FF:000001">
    <property type="entry name" value="Very long-chain-specific acyl-CoA dehydrogenase, mitochondrial"/>
    <property type="match status" value="1"/>
</dbReference>
<name>A0A7I8VRV2_9ANNE</name>
<keyword evidence="16" id="KW-0472">Membrane</keyword>
<evidence type="ECO:0000256" key="15">
    <source>
        <dbReference type="ARBA" id="ARBA00023128"/>
    </source>
</evidence>
<comment type="function">
    <text evidence="19">Very long-chain specific acyl-CoA dehydrogenase is one of the acyl-CoA dehydrogenases that catalyze the first step of mitochondrial fatty acid beta-oxidation, an aerobic process breaking down fatty acids into acetyl-CoA and allowing the production of energy from fats. The first step of fatty acid beta-oxidation consists in the removal of one hydrogen from C-2 and C-3 of the straight-chain fatty acyl-CoA thioester, resulting in the formation of trans-2-enoyl-CoA. Among the different mitochondrial acyl-CoA dehydrogenases, very long-chain specific acyl-CoA dehydrogenase acts specifically on acyl-CoAs with saturated 12 to 24 carbons long primary chains.</text>
</comment>
<evidence type="ECO:0000259" key="29">
    <source>
        <dbReference type="Pfam" id="PF00441"/>
    </source>
</evidence>
<dbReference type="Gene3D" id="1.10.540.10">
    <property type="entry name" value="Acyl-CoA dehydrogenase/oxidase, N-terminal domain"/>
    <property type="match status" value="1"/>
</dbReference>
<feature type="domain" description="ACAD9/ACADV-like C-terminal" evidence="32">
    <location>
        <begin position="513"/>
        <end position="630"/>
    </location>
</feature>
<dbReference type="SUPFAM" id="SSF47203">
    <property type="entry name" value="Acyl-CoA dehydrogenase C-terminal domain-like"/>
    <property type="match status" value="1"/>
</dbReference>
<evidence type="ECO:0000256" key="25">
    <source>
        <dbReference type="ARBA" id="ARBA00049050"/>
    </source>
</evidence>
<dbReference type="InterPro" id="IPR006089">
    <property type="entry name" value="Acyl-CoA_DH_CS"/>
</dbReference>
<evidence type="ECO:0000256" key="5">
    <source>
        <dbReference type="ARBA" id="ARBA00022553"/>
    </source>
</evidence>
<evidence type="ECO:0000256" key="9">
    <source>
        <dbReference type="ARBA" id="ARBA00022827"/>
    </source>
</evidence>
<dbReference type="Pfam" id="PF02770">
    <property type="entry name" value="Acyl-CoA_dh_M"/>
    <property type="match status" value="1"/>
</dbReference>
<dbReference type="InterPro" id="IPR046373">
    <property type="entry name" value="Acyl-CoA_Oxase/DH_mid-dom_sf"/>
</dbReference>
<reference evidence="33 34" key="1">
    <citation type="submission" date="2020-08" db="EMBL/GenBank/DDBJ databases">
        <authorList>
            <person name="Hejnol A."/>
        </authorList>
    </citation>
    <scope>NUCLEOTIDE SEQUENCE [LARGE SCALE GENOMIC DNA]</scope>
</reference>
<comment type="catalytic activity">
    <reaction evidence="21">
        <text>dodecanoyl-CoA + oxidized [electron-transfer flavoprotein] + H(+) = (2E)-dodecenoyl-CoA + reduced [electron-transfer flavoprotein]</text>
        <dbReference type="Rhea" id="RHEA:47296"/>
        <dbReference type="Rhea" id="RHEA-COMP:10685"/>
        <dbReference type="Rhea" id="RHEA-COMP:10686"/>
        <dbReference type="ChEBI" id="CHEBI:15378"/>
        <dbReference type="ChEBI" id="CHEBI:57330"/>
        <dbReference type="ChEBI" id="CHEBI:57375"/>
        <dbReference type="ChEBI" id="CHEBI:57692"/>
        <dbReference type="ChEBI" id="CHEBI:58307"/>
    </reaction>
    <physiologicalReaction direction="left-to-right" evidence="21">
        <dbReference type="Rhea" id="RHEA:47297"/>
    </physiologicalReaction>
</comment>
<evidence type="ECO:0000256" key="27">
    <source>
        <dbReference type="ARBA" id="ARBA00049224"/>
    </source>
</evidence>
<dbReference type="PROSITE" id="PS00072">
    <property type="entry name" value="ACYL_COA_DH_1"/>
    <property type="match status" value="1"/>
</dbReference>
<dbReference type="FunFam" id="1.20.140.10:FF:000008">
    <property type="entry name" value="acyl-CoA dehydrogenase family member 9, mitochondrial"/>
    <property type="match status" value="1"/>
</dbReference>
<dbReference type="InterPro" id="IPR009075">
    <property type="entry name" value="AcylCo_DH/oxidase_C"/>
</dbReference>
<comment type="catalytic activity">
    <reaction evidence="23">
        <text>tetracosanoyl-CoA + oxidized [electron-transfer flavoprotein] + H(+) = (2E)-tetracosenoyl-CoA + reduced [electron-transfer flavoprotein]</text>
        <dbReference type="Rhea" id="RHEA:47232"/>
        <dbReference type="Rhea" id="RHEA-COMP:10685"/>
        <dbReference type="Rhea" id="RHEA-COMP:10686"/>
        <dbReference type="ChEBI" id="CHEBI:15378"/>
        <dbReference type="ChEBI" id="CHEBI:57692"/>
        <dbReference type="ChEBI" id="CHEBI:58307"/>
        <dbReference type="ChEBI" id="CHEBI:65052"/>
        <dbReference type="ChEBI" id="CHEBI:74693"/>
    </reaction>
    <physiologicalReaction direction="left-to-right" evidence="23">
        <dbReference type="Rhea" id="RHEA:47233"/>
    </physiologicalReaction>
</comment>
<evidence type="ECO:0000256" key="3">
    <source>
        <dbReference type="ARBA" id="ARBA00005198"/>
    </source>
</evidence>
<evidence type="ECO:0000256" key="6">
    <source>
        <dbReference type="ARBA" id="ARBA00022630"/>
    </source>
</evidence>
<dbReference type="PROSITE" id="PS00073">
    <property type="entry name" value="ACYL_COA_DH_2"/>
    <property type="match status" value="1"/>
</dbReference>
<evidence type="ECO:0000256" key="10">
    <source>
        <dbReference type="ARBA" id="ARBA00022832"/>
    </source>
</evidence>
<feature type="domain" description="Acyl-CoA oxidase/dehydrogenase middle" evidence="30">
    <location>
        <begin position="197"/>
        <end position="299"/>
    </location>
</feature>
<keyword evidence="5" id="KW-0597">Phosphoprotein</keyword>
<comment type="similarity">
    <text evidence="4 28">Belongs to the acyl-CoA dehydrogenase family.</text>
</comment>
<dbReference type="SUPFAM" id="SSF56645">
    <property type="entry name" value="Acyl-CoA dehydrogenase NM domain-like"/>
    <property type="match status" value="1"/>
</dbReference>
<dbReference type="AlphaFoldDB" id="A0A7I8VRV2"/>
<dbReference type="EC" id="1.3.8.9" evidence="17"/>
<evidence type="ECO:0000256" key="28">
    <source>
        <dbReference type="RuleBase" id="RU362125"/>
    </source>
</evidence>